<dbReference type="SUPFAM" id="SSF55331">
    <property type="entry name" value="Tautomerase/MIF"/>
    <property type="match status" value="1"/>
</dbReference>
<sequence length="142" mass="15906">MPVYQCYSPKGLLTRAAKAKIAEEMTTMYCDATGVPAAWVKVLFHELGEGECFAAGKPTTQSLILGIARHGRDLETRRGMLRQLAQIWTRNSGQQEADLWISVNEIDYTNVMDAGLFIPGPGREREWFEENRTRLAELGISS</sequence>
<reference evidence="2 3" key="1">
    <citation type="submission" date="2016-06" db="EMBL/GenBank/DDBJ databases">
        <authorList>
            <person name="Kjaerup R.B."/>
            <person name="Dalgaard T.S."/>
            <person name="Juul-Madsen H.R."/>
        </authorList>
    </citation>
    <scope>NUCLEOTIDE SEQUENCE [LARGE SCALE GENOMIC DNA]</scope>
    <source>
        <strain evidence="2 3">E1334</strain>
    </source>
</reference>
<dbReference type="InterPro" id="IPR028116">
    <property type="entry name" value="Cis-CaaD-like"/>
</dbReference>
<gene>
    <name evidence="2" type="ORF">A5708_20435</name>
</gene>
<dbReference type="InterPro" id="IPR014347">
    <property type="entry name" value="Tautomerase/MIF_sf"/>
</dbReference>
<evidence type="ECO:0000259" key="1">
    <source>
        <dbReference type="Pfam" id="PF14832"/>
    </source>
</evidence>
<evidence type="ECO:0000313" key="2">
    <source>
        <dbReference type="EMBL" id="OBI42650.1"/>
    </source>
</evidence>
<protein>
    <submittedName>
        <fullName evidence="2">Cis-3-chloroacrylic acid dehalogenase</fullName>
    </submittedName>
</protein>
<accession>A0A1A2YXA0</accession>
<feature type="domain" description="Tautomerase cis-CaaD-like" evidence="1">
    <location>
        <begin position="1"/>
        <end position="132"/>
    </location>
</feature>
<name>A0A1A2YXA0_9MYCO</name>
<dbReference type="AlphaFoldDB" id="A0A1A2YXA0"/>
<dbReference type="RefSeq" id="WP_065028369.1">
    <property type="nucleotide sequence ID" value="NZ_LZKI01000072.1"/>
</dbReference>
<comment type="caution">
    <text evidence="2">The sequence shown here is derived from an EMBL/GenBank/DDBJ whole genome shotgun (WGS) entry which is preliminary data.</text>
</comment>
<evidence type="ECO:0000313" key="3">
    <source>
        <dbReference type="Proteomes" id="UP000091846"/>
    </source>
</evidence>
<dbReference type="EMBL" id="LZKI01000072">
    <property type="protein sequence ID" value="OBI42650.1"/>
    <property type="molecule type" value="Genomic_DNA"/>
</dbReference>
<dbReference type="OrthoDB" id="118855at2"/>
<proteinExistence type="predicted"/>
<organism evidence="2 3">
    <name type="scientific">Mycobacterium colombiense</name>
    <dbReference type="NCBI Taxonomy" id="339268"/>
    <lineage>
        <taxon>Bacteria</taxon>
        <taxon>Bacillati</taxon>
        <taxon>Actinomycetota</taxon>
        <taxon>Actinomycetes</taxon>
        <taxon>Mycobacteriales</taxon>
        <taxon>Mycobacteriaceae</taxon>
        <taxon>Mycobacterium</taxon>
        <taxon>Mycobacterium avium complex (MAC)</taxon>
    </lineage>
</organism>
<dbReference type="Gene3D" id="3.30.429.10">
    <property type="entry name" value="Macrophage Migration Inhibitory Factor"/>
    <property type="match status" value="1"/>
</dbReference>
<dbReference type="Proteomes" id="UP000091846">
    <property type="component" value="Unassembled WGS sequence"/>
</dbReference>
<dbReference type="Pfam" id="PF14832">
    <property type="entry name" value="Tautomerase_3"/>
    <property type="match status" value="1"/>
</dbReference>